<gene>
    <name evidence="2" type="ORF">METZ01_LOCUS252868</name>
</gene>
<sequence length="125" mass="13615">MATTTNATKIPRKPLGFSRTAAISRFPALGNNSSLYDDERQCEQFAGAKQHKVRSKGKFKNSNGWTPMHGAATWGQFKGQNSSVQREIGDGPGTRTPNLVIKSSANPVFDGYRLCQSVLKIAVET</sequence>
<proteinExistence type="predicted"/>
<organism evidence="2">
    <name type="scientific">marine metagenome</name>
    <dbReference type="NCBI Taxonomy" id="408172"/>
    <lineage>
        <taxon>unclassified sequences</taxon>
        <taxon>metagenomes</taxon>
        <taxon>ecological metagenomes</taxon>
    </lineage>
</organism>
<dbReference type="AlphaFoldDB" id="A0A382IJS5"/>
<feature type="region of interest" description="Disordered" evidence="1">
    <location>
        <begin position="70"/>
        <end position="98"/>
    </location>
</feature>
<protein>
    <submittedName>
        <fullName evidence="2">Uncharacterized protein</fullName>
    </submittedName>
</protein>
<name>A0A382IJS5_9ZZZZ</name>
<evidence type="ECO:0000256" key="1">
    <source>
        <dbReference type="SAM" id="MobiDB-lite"/>
    </source>
</evidence>
<evidence type="ECO:0000313" key="2">
    <source>
        <dbReference type="EMBL" id="SVC00014.1"/>
    </source>
</evidence>
<reference evidence="2" key="1">
    <citation type="submission" date="2018-05" db="EMBL/GenBank/DDBJ databases">
        <authorList>
            <person name="Lanie J.A."/>
            <person name="Ng W.-L."/>
            <person name="Kazmierczak K.M."/>
            <person name="Andrzejewski T.M."/>
            <person name="Davidsen T.M."/>
            <person name="Wayne K.J."/>
            <person name="Tettelin H."/>
            <person name="Glass J.I."/>
            <person name="Rusch D."/>
            <person name="Podicherti R."/>
            <person name="Tsui H.-C.T."/>
            <person name="Winkler M.E."/>
        </authorList>
    </citation>
    <scope>NUCLEOTIDE SEQUENCE</scope>
</reference>
<accession>A0A382IJS5</accession>
<dbReference type="EMBL" id="UINC01067892">
    <property type="protein sequence ID" value="SVC00014.1"/>
    <property type="molecule type" value="Genomic_DNA"/>
</dbReference>